<dbReference type="InterPro" id="IPR010642">
    <property type="entry name" value="Invasion_prot_B"/>
</dbReference>
<evidence type="ECO:0000256" key="2">
    <source>
        <dbReference type="SAM" id="SignalP"/>
    </source>
</evidence>
<dbReference type="InterPro" id="IPR038696">
    <property type="entry name" value="IalB_sf"/>
</dbReference>
<dbReference type="STRING" id="1365950.SAMN05428963_1169"/>
<dbReference type="EMBL" id="FUXL01000016">
    <property type="protein sequence ID" value="SKA33383.1"/>
    <property type="molecule type" value="Genomic_DNA"/>
</dbReference>
<name>A0A1T4SYS2_9HYPH</name>
<sequence length="210" mass="22650">MKHHLINAANKAFVAGLMGFATVAALPAVAAAQTAVPTEWFKACTTQGDNKICNTQITLIAPTRQVLTAVNLIQIEGKVKQSILQTVVPIGRVIPAGVQLQVDTNPPKKLEYSVCFPDRCIAEAPLTDDLVAAMKKGNQMTVTSINFQRTPNPVKVTLSGFTQAFDGPPQDQSALAQKQKQLDEALKKQAEERREKFEKAQDDAKAAAGK</sequence>
<organism evidence="3 4">
    <name type="scientific">Consotaella salsifontis</name>
    <dbReference type="NCBI Taxonomy" id="1365950"/>
    <lineage>
        <taxon>Bacteria</taxon>
        <taxon>Pseudomonadati</taxon>
        <taxon>Pseudomonadota</taxon>
        <taxon>Alphaproteobacteria</taxon>
        <taxon>Hyphomicrobiales</taxon>
        <taxon>Aurantimonadaceae</taxon>
        <taxon>Consotaella</taxon>
    </lineage>
</organism>
<feature type="compositionally biased region" description="Polar residues" evidence="1">
    <location>
        <begin position="170"/>
        <end position="179"/>
    </location>
</feature>
<accession>A0A1T4SYS2</accession>
<evidence type="ECO:0000256" key="1">
    <source>
        <dbReference type="SAM" id="MobiDB-lite"/>
    </source>
</evidence>
<keyword evidence="4" id="KW-1185">Reference proteome</keyword>
<evidence type="ECO:0000313" key="4">
    <source>
        <dbReference type="Proteomes" id="UP000190135"/>
    </source>
</evidence>
<dbReference type="Pfam" id="PF06776">
    <property type="entry name" value="IalB"/>
    <property type="match status" value="1"/>
</dbReference>
<dbReference type="AlphaFoldDB" id="A0A1T4SYS2"/>
<reference evidence="3 4" key="1">
    <citation type="submission" date="2017-02" db="EMBL/GenBank/DDBJ databases">
        <authorList>
            <person name="Peterson S.W."/>
        </authorList>
    </citation>
    <scope>NUCLEOTIDE SEQUENCE [LARGE SCALE GENOMIC DNA]</scope>
    <source>
        <strain evidence="3 4">USBA 369</strain>
    </source>
</reference>
<proteinExistence type="predicted"/>
<feature type="compositionally biased region" description="Basic and acidic residues" evidence="1">
    <location>
        <begin position="180"/>
        <end position="210"/>
    </location>
</feature>
<protein>
    <submittedName>
        <fullName evidence="3">Invasion protein IalB, involved in pathogenesis</fullName>
    </submittedName>
</protein>
<dbReference type="Gene3D" id="2.60.40.1880">
    <property type="entry name" value="Invasion associated locus B (IalB) protein"/>
    <property type="match status" value="1"/>
</dbReference>
<feature type="signal peptide" evidence="2">
    <location>
        <begin position="1"/>
        <end position="30"/>
    </location>
</feature>
<dbReference type="Proteomes" id="UP000190135">
    <property type="component" value="Unassembled WGS sequence"/>
</dbReference>
<gene>
    <name evidence="3" type="ORF">SAMN05428963_1169</name>
</gene>
<keyword evidence="2" id="KW-0732">Signal</keyword>
<feature type="region of interest" description="Disordered" evidence="1">
    <location>
        <begin position="161"/>
        <end position="210"/>
    </location>
</feature>
<evidence type="ECO:0000313" key="3">
    <source>
        <dbReference type="EMBL" id="SKA33383.1"/>
    </source>
</evidence>
<feature type="chain" id="PRO_5012391359" evidence="2">
    <location>
        <begin position="31"/>
        <end position="210"/>
    </location>
</feature>